<evidence type="ECO:0000256" key="1">
    <source>
        <dbReference type="SAM" id="MobiDB-lite"/>
    </source>
</evidence>
<dbReference type="STRING" id="1141098.A0A1Y2EBD6"/>
<evidence type="ECO:0000313" key="3">
    <source>
        <dbReference type="EMBL" id="ORY68576.1"/>
    </source>
</evidence>
<keyword evidence="2" id="KW-1133">Transmembrane helix</keyword>
<dbReference type="Proteomes" id="UP000193689">
    <property type="component" value="Unassembled WGS sequence"/>
</dbReference>
<dbReference type="InParanoid" id="A0A1Y2EBD6"/>
<evidence type="ECO:0000256" key="2">
    <source>
        <dbReference type="SAM" id="Phobius"/>
    </source>
</evidence>
<organism evidence="3 4">
    <name type="scientific">Pseudomassariella vexata</name>
    <dbReference type="NCBI Taxonomy" id="1141098"/>
    <lineage>
        <taxon>Eukaryota</taxon>
        <taxon>Fungi</taxon>
        <taxon>Dikarya</taxon>
        <taxon>Ascomycota</taxon>
        <taxon>Pezizomycotina</taxon>
        <taxon>Sordariomycetes</taxon>
        <taxon>Xylariomycetidae</taxon>
        <taxon>Amphisphaeriales</taxon>
        <taxon>Pseudomassariaceae</taxon>
        <taxon>Pseudomassariella</taxon>
    </lineage>
</organism>
<dbReference type="GeneID" id="63779668"/>
<feature type="compositionally biased region" description="Pro residues" evidence="1">
    <location>
        <begin position="9"/>
        <end position="20"/>
    </location>
</feature>
<name>A0A1Y2EBD6_9PEZI</name>
<proteinExistence type="predicted"/>
<accession>A0A1Y2EBD6</accession>
<keyword evidence="4" id="KW-1185">Reference proteome</keyword>
<keyword evidence="2" id="KW-0472">Membrane</keyword>
<comment type="caution">
    <text evidence="3">The sequence shown here is derived from an EMBL/GenBank/DDBJ whole genome shotgun (WGS) entry which is preliminary data.</text>
</comment>
<dbReference type="OrthoDB" id="3784821at2759"/>
<protein>
    <submittedName>
        <fullName evidence="3">Uncharacterized protein</fullName>
    </submittedName>
</protein>
<feature type="region of interest" description="Disordered" evidence="1">
    <location>
        <begin position="1"/>
        <end position="44"/>
    </location>
</feature>
<gene>
    <name evidence="3" type="ORF">BCR38DRAFT_482074</name>
</gene>
<dbReference type="RefSeq" id="XP_040718863.1">
    <property type="nucleotide sequence ID" value="XM_040863456.1"/>
</dbReference>
<dbReference type="AlphaFoldDB" id="A0A1Y2EBD6"/>
<feature type="transmembrane region" description="Helical" evidence="2">
    <location>
        <begin position="53"/>
        <end position="71"/>
    </location>
</feature>
<keyword evidence="2" id="KW-0812">Transmembrane</keyword>
<evidence type="ECO:0000313" key="4">
    <source>
        <dbReference type="Proteomes" id="UP000193689"/>
    </source>
</evidence>
<dbReference type="EMBL" id="MCFJ01000003">
    <property type="protein sequence ID" value="ORY68576.1"/>
    <property type="molecule type" value="Genomic_DNA"/>
</dbReference>
<reference evidence="3 4" key="1">
    <citation type="submission" date="2016-07" db="EMBL/GenBank/DDBJ databases">
        <title>Pervasive Adenine N6-methylation of Active Genes in Fungi.</title>
        <authorList>
            <consortium name="DOE Joint Genome Institute"/>
            <person name="Mondo S.J."/>
            <person name="Dannebaum R.O."/>
            <person name="Kuo R.C."/>
            <person name="Labutti K."/>
            <person name="Haridas S."/>
            <person name="Kuo A."/>
            <person name="Salamov A."/>
            <person name="Ahrendt S.R."/>
            <person name="Lipzen A."/>
            <person name="Sullivan W."/>
            <person name="Andreopoulos W.B."/>
            <person name="Clum A."/>
            <person name="Lindquist E."/>
            <person name="Daum C."/>
            <person name="Ramamoorthy G.K."/>
            <person name="Gryganskyi A."/>
            <person name="Culley D."/>
            <person name="Magnuson J.K."/>
            <person name="James T.Y."/>
            <person name="O'Malley M.A."/>
            <person name="Stajich J.E."/>
            <person name="Spatafora J.W."/>
            <person name="Visel A."/>
            <person name="Grigoriev I.V."/>
        </authorList>
    </citation>
    <scope>NUCLEOTIDE SEQUENCE [LARGE SCALE GENOMIC DNA]</scope>
    <source>
        <strain evidence="3 4">CBS 129021</strain>
    </source>
</reference>
<sequence length="98" mass="10854">MALKAQKVPPAPPRPKPNPTPRTVGQLPQSLRAPPPKRVDLSSPAYKQASKKYVNFMIAMPILLVTSYFLFDRLIVGNEAKTLHKLPTDGHCIEHSEA</sequence>